<reference evidence="19" key="1">
    <citation type="journal article" date="2014" name="Genome Announc.">
        <title>Draft genome sequence of the plant-pathogenic soil fungus Rhizoctonia solani anastomosis group 3 strain Rhs1AP.</title>
        <authorList>
            <person name="Cubeta M.A."/>
            <person name="Thomas E."/>
            <person name="Dean R.A."/>
            <person name="Jabaji S."/>
            <person name="Neate S.M."/>
            <person name="Tavantzis S."/>
            <person name="Toda T."/>
            <person name="Vilgalys R."/>
            <person name="Bharathan N."/>
            <person name="Fedorova-Abrams N."/>
            <person name="Pakala S.B."/>
            <person name="Pakala S.M."/>
            <person name="Zafar N."/>
            <person name="Joardar V."/>
            <person name="Losada L."/>
            <person name="Nierman W.C."/>
        </authorList>
    </citation>
    <scope>NUCLEOTIDE SEQUENCE [LARGE SCALE GENOMIC DNA]</scope>
    <source>
        <strain evidence="19">AG-3</strain>
    </source>
</reference>
<keyword evidence="5 16" id="KW-0732">Signal</keyword>
<keyword evidence="4" id="KW-0479">Metal-binding</keyword>
<dbReference type="InterPro" id="IPR005103">
    <property type="entry name" value="AA9_LPMO"/>
</dbReference>
<evidence type="ECO:0000256" key="14">
    <source>
        <dbReference type="ARBA" id="ARBA00045077"/>
    </source>
</evidence>
<dbReference type="EC" id="1.14.99.56" evidence="15"/>
<dbReference type="GO" id="GO:0004497">
    <property type="term" value="F:monooxygenase activity"/>
    <property type="evidence" value="ECO:0007669"/>
    <property type="project" value="UniProtKB-KW"/>
</dbReference>
<keyword evidence="12" id="KW-0624">Polysaccharide degradation</keyword>
<evidence type="ECO:0000313" key="18">
    <source>
        <dbReference type="EMBL" id="EUC56157.1"/>
    </source>
</evidence>
<dbReference type="GO" id="GO:0005576">
    <property type="term" value="C:extracellular region"/>
    <property type="evidence" value="ECO:0007669"/>
    <property type="project" value="UniProtKB-SubCell"/>
</dbReference>
<evidence type="ECO:0000256" key="16">
    <source>
        <dbReference type="SAM" id="SignalP"/>
    </source>
</evidence>
<feature type="signal peptide" evidence="16">
    <location>
        <begin position="1"/>
        <end position="19"/>
    </location>
</feature>
<dbReference type="GO" id="GO:0046872">
    <property type="term" value="F:metal ion binding"/>
    <property type="evidence" value="ECO:0007669"/>
    <property type="project" value="UniProtKB-KW"/>
</dbReference>
<evidence type="ECO:0000256" key="10">
    <source>
        <dbReference type="ARBA" id="ARBA00023157"/>
    </source>
</evidence>
<dbReference type="GO" id="GO:0016787">
    <property type="term" value="F:hydrolase activity"/>
    <property type="evidence" value="ECO:0007669"/>
    <property type="project" value="UniProtKB-KW"/>
</dbReference>
<keyword evidence="18" id="KW-0378">Hydrolase</keyword>
<protein>
    <recommendedName>
        <fullName evidence="15">lytic cellulose monooxygenase (C4-dehydrogenating)</fullName>
        <ecNumber evidence="15">1.14.99.56</ecNumber>
    </recommendedName>
</protein>
<comment type="catalytic activity">
    <reaction evidence="14">
        <text>[(1-&gt;4)-beta-D-glucosyl]n+m + reduced acceptor + O2 = 4-dehydro-beta-D-glucosyl-[(1-&gt;4)-beta-D-glucosyl]n-1 + [(1-&gt;4)-beta-D-glucosyl]m + acceptor + H2O.</text>
        <dbReference type="EC" id="1.14.99.56"/>
    </reaction>
</comment>
<keyword evidence="3" id="KW-0964">Secreted</keyword>
<name>X8J2K5_9AGAM</name>
<evidence type="ECO:0000256" key="5">
    <source>
        <dbReference type="ARBA" id="ARBA00022729"/>
    </source>
</evidence>
<evidence type="ECO:0000256" key="7">
    <source>
        <dbReference type="ARBA" id="ARBA00023002"/>
    </source>
</evidence>
<evidence type="ECO:0000256" key="2">
    <source>
        <dbReference type="ARBA" id="ARBA00004613"/>
    </source>
</evidence>
<gene>
    <name evidence="18" type="ORF">RSOL_163460</name>
</gene>
<dbReference type="Gene3D" id="2.70.50.70">
    <property type="match status" value="1"/>
</dbReference>
<dbReference type="PANTHER" id="PTHR33353">
    <property type="entry name" value="PUTATIVE (AFU_ORTHOLOGUE AFUA_1G12560)-RELATED"/>
    <property type="match status" value="1"/>
</dbReference>
<dbReference type="AlphaFoldDB" id="X8J2K5"/>
<evidence type="ECO:0000256" key="6">
    <source>
        <dbReference type="ARBA" id="ARBA00023001"/>
    </source>
</evidence>
<sequence length="217" mass="23419">MSRLVHILSFLAWMMPVYAHYRWTSLIVNGTITPPYAHVRNGTNFNFPVMDVSTTNLTCNSGGQSAGAATTATVSSGSTIGFALDEAIFHHGVLNVYMAKAPSTAATFDGSGDVWFKVFELPPITDGGNSITFPTDGMTNVTFPIPTSVPSGEYLVRIEHIALHLALNYQKAEFYVSCAQVRIVNGGSGVPKPLVAFPGYYNGEESGIMVNIYGKRR</sequence>
<evidence type="ECO:0000259" key="17">
    <source>
        <dbReference type="Pfam" id="PF03443"/>
    </source>
</evidence>
<evidence type="ECO:0000256" key="15">
    <source>
        <dbReference type="ARBA" id="ARBA00047174"/>
    </source>
</evidence>
<keyword evidence="10" id="KW-1015">Disulfide bond</keyword>
<evidence type="ECO:0000256" key="9">
    <source>
        <dbReference type="ARBA" id="ARBA00023033"/>
    </source>
</evidence>
<dbReference type="InterPro" id="IPR049892">
    <property type="entry name" value="AA9"/>
</dbReference>
<comment type="caution">
    <text evidence="18">The sequence shown here is derived from an EMBL/GenBank/DDBJ whole genome shotgun (WGS) entry which is preliminary data.</text>
</comment>
<evidence type="ECO:0000256" key="11">
    <source>
        <dbReference type="ARBA" id="ARBA00023277"/>
    </source>
</evidence>
<dbReference type="PANTHER" id="PTHR33353:SF10">
    <property type="entry name" value="ENDO-BETA-1,4-GLUCANASE D"/>
    <property type="match status" value="1"/>
</dbReference>
<feature type="domain" description="Auxiliary Activity family 9 catalytic" evidence="17">
    <location>
        <begin position="20"/>
        <end position="214"/>
    </location>
</feature>
<evidence type="ECO:0000256" key="13">
    <source>
        <dbReference type="ARBA" id="ARBA00044502"/>
    </source>
</evidence>
<comment type="cofactor">
    <cofactor evidence="1">
        <name>Cu(2+)</name>
        <dbReference type="ChEBI" id="CHEBI:29036"/>
    </cofactor>
</comment>
<evidence type="ECO:0000256" key="8">
    <source>
        <dbReference type="ARBA" id="ARBA00023008"/>
    </source>
</evidence>
<dbReference type="CDD" id="cd21175">
    <property type="entry name" value="LPMO_AA9"/>
    <property type="match status" value="1"/>
</dbReference>
<dbReference type="EMBL" id="JATN01000322">
    <property type="protein sequence ID" value="EUC56157.1"/>
    <property type="molecule type" value="Genomic_DNA"/>
</dbReference>
<feature type="chain" id="PRO_5004986306" description="lytic cellulose monooxygenase (C4-dehydrogenating)" evidence="16">
    <location>
        <begin position="20"/>
        <end position="217"/>
    </location>
</feature>
<dbReference type="Pfam" id="PF03443">
    <property type="entry name" value="AA9"/>
    <property type="match status" value="1"/>
</dbReference>
<keyword evidence="9" id="KW-0503">Monooxygenase</keyword>
<dbReference type="OrthoDB" id="3496539at2759"/>
<accession>X8J2K5</accession>
<dbReference type="GO" id="GO:0030245">
    <property type="term" value="P:cellulose catabolic process"/>
    <property type="evidence" value="ECO:0007669"/>
    <property type="project" value="UniProtKB-KW"/>
</dbReference>
<dbReference type="Proteomes" id="UP000030108">
    <property type="component" value="Unassembled WGS sequence"/>
</dbReference>
<keyword evidence="6" id="KW-0136">Cellulose degradation</keyword>
<evidence type="ECO:0000256" key="1">
    <source>
        <dbReference type="ARBA" id="ARBA00001973"/>
    </source>
</evidence>
<proteinExistence type="inferred from homology"/>
<keyword evidence="8" id="KW-0186">Copper</keyword>
<evidence type="ECO:0000256" key="3">
    <source>
        <dbReference type="ARBA" id="ARBA00022525"/>
    </source>
</evidence>
<organism evidence="18 19">
    <name type="scientific">Rhizoctonia solani AG-3 Rhs1AP</name>
    <dbReference type="NCBI Taxonomy" id="1086054"/>
    <lineage>
        <taxon>Eukaryota</taxon>
        <taxon>Fungi</taxon>
        <taxon>Dikarya</taxon>
        <taxon>Basidiomycota</taxon>
        <taxon>Agaricomycotina</taxon>
        <taxon>Agaricomycetes</taxon>
        <taxon>Cantharellales</taxon>
        <taxon>Ceratobasidiaceae</taxon>
        <taxon>Rhizoctonia</taxon>
    </lineage>
</organism>
<keyword evidence="7" id="KW-0560">Oxidoreductase</keyword>
<comment type="subcellular location">
    <subcellularLocation>
        <location evidence="2">Secreted</location>
    </subcellularLocation>
</comment>
<evidence type="ECO:0000256" key="12">
    <source>
        <dbReference type="ARBA" id="ARBA00023326"/>
    </source>
</evidence>
<keyword evidence="11" id="KW-0119">Carbohydrate metabolism</keyword>
<evidence type="ECO:0000256" key="4">
    <source>
        <dbReference type="ARBA" id="ARBA00022723"/>
    </source>
</evidence>
<evidence type="ECO:0000313" key="19">
    <source>
        <dbReference type="Proteomes" id="UP000030108"/>
    </source>
</evidence>
<comment type="similarity">
    <text evidence="13">Belongs to the polysaccharide monooxygenase AA9 family.</text>
</comment>